<dbReference type="AlphaFoldDB" id="A0AAW2BMT5"/>
<protein>
    <submittedName>
        <fullName evidence="1">Uncharacterized protein</fullName>
    </submittedName>
</protein>
<dbReference type="Proteomes" id="UP001459277">
    <property type="component" value="Unassembled WGS sequence"/>
</dbReference>
<gene>
    <name evidence="1" type="ORF">SO802_031155</name>
</gene>
<accession>A0AAW2BMT5</accession>
<organism evidence="1 2">
    <name type="scientific">Lithocarpus litseifolius</name>
    <dbReference type="NCBI Taxonomy" id="425828"/>
    <lineage>
        <taxon>Eukaryota</taxon>
        <taxon>Viridiplantae</taxon>
        <taxon>Streptophyta</taxon>
        <taxon>Embryophyta</taxon>
        <taxon>Tracheophyta</taxon>
        <taxon>Spermatophyta</taxon>
        <taxon>Magnoliopsida</taxon>
        <taxon>eudicotyledons</taxon>
        <taxon>Gunneridae</taxon>
        <taxon>Pentapetalae</taxon>
        <taxon>rosids</taxon>
        <taxon>fabids</taxon>
        <taxon>Fagales</taxon>
        <taxon>Fagaceae</taxon>
        <taxon>Lithocarpus</taxon>
    </lineage>
</organism>
<reference evidence="1 2" key="1">
    <citation type="submission" date="2024-01" db="EMBL/GenBank/DDBJ databases">
        <title>A telomere-to-telomere, gap-free genome of sweet tea (Lithocarpus litseifolius).</title>
        <authorList>
            <person name="Zhou J."/>
        </authorList>
    </citation>
    <scope>NUCLEOTIDE SEQUENCE [LARGE SCALE GENOMIC DNA]</scope>
    <source>
        <strain evidence="1">Zhou-2022a</strain>
        <tissue evidence="1">Leaf</tissue>
    </source>
</reference>
<comment type="caution">
    <text evidence="1">The sequence shown here is derived from an EMBL/GenBank/DDBJ whole genome shotgun (WGS) entry which is preliminary data.</text>
</comment>
<sequence>MRGDNESIASFSVRSLHATVENEDIIRKIPTEEDLGGDEELFFRGYIYLKRNKGFQSMVTEINEVIENVVMDDRATILNPLPGFVVNYRDHNDIILTPFVPWIYFFKELDYIIIKEQYEPPVKEIRIEGIREDIKIDIGSIESFEDFIRTLQLLWSSYTNKNPEDYFCSSMPREGYDVYLLERHTRIVTHSRSWEPDGTGRRFVEIVPGDDTRAERVVGTGAEISNPEDFTNSTTSDANSRMVDVDHEDFSQWAVEFIDLWTKVMLEIYIRYIGPM</sequence>
<evidence type="ECO:0000313" key="2">
    <source>
        <dbReference type="Proteomes" id="UP001459277"/>
    </source>
</evidence>
<proteinExistence type="predicted"/>
<evidence type="ECO:0000313" key="1">
    <source>
        <dbReference type="EMBL" id="KAK9986204.1"/>
    </source>
</evidence>
<name>A0AAW2BMT5_9ROSI</name>
<dbReference type="EMBL" id="JAZDWU010000011">
    <property type="protein sequence ID" value="KAK9986204.1"/>
    <property type="molecule type" value="Genomic_DNA"/>
</dbReference>
<keyword evidence="2" id="KW-1185">Reference proteome</keyword>